<name>A0ABU4SFD2_9GAMM</name>
<gene>
    <name evidence="1" type="ORF">FE392_19845</name>
</gene>
<dbReference type="CDD" id="cd17242">
    <property type="entry name" value="MobM_relaxase"/>
    <property type="match status" value="1"/>
</dbReference>
<evidence type="ECO:0008006" key="3">
    <source>
        <dbReference type="Google" id="ProtNLM"/>
    </source>
</evidence>
<reference evidence="2" key="1">
    <citation type="journal article" date="2024" name="Toxins">
        <title>Genome Sequence Analysis of Native Xenorhabdus Strains Isolated from Entomopathogenic Nematodes in Argentina.</title>
        <authorList>
            <person name="Palma L."/>
            <person name="Frizzo L."/>
            <person name="Kaiser S."/>
            <person name="Berry C."/>
            <person name="Caballero P."/>
            <person name="Bode H.B."/>
            <person name="Del Valle E.E."/>
        </authorList>
    </citation>
    <scope>NUCLEOTIDE SEQUENCE [LARGE SCALE GENOMIC DNA]</scope>
    <source>
        <strain evidence="2">12</strain>
    </source>
</reference>
<evidence type="ECO:0000313" key="1">
    <source>
        <dbReference type="EMBL" id="MDX7989507.1"/>
    </source>
</evidence>
<sequence>MAHVQKYTKGNVQGLSIHWDRKTENHSNLYIDNERSDSNYDLCEKEGDTLSRMNQRLSEVHALKRNDLKVCADWVVTLPENLKGISEKEQRKFFEKTYEFLTNRYGGEKNVLSANVHMDETTPHMHFAFMPVVWDEKKQREKVSAKEVLTRKELKTFHQDLDTFLKQEIPHIYKEG</sequence>
<dbReference type="InterPro" id="IPR001668">
    <property type="entry name" value="Mob_Pre"/>
</dbReference>
<dbReference type="EMBL" id="VCDN01000216">
    <property type="protein sequence ID" value="MDX7989507.1"/>
    <property type="molecule type" value="Genomic_DNA"/>
</dbReference>
<evidence type="ECO:0000313" key="2">
    <source>
        <dbReference type="Proteomes" id="UP001271890"/>
    </source>
</evidence>
<accession>A0ABU4SFD2</accession>
<dbReference type="Pfam" id="PF01076">
    <property type="entry name" value="Mob_Pre"/>
    <property type="match status" value="1"/>
</dbReference>
<feature type="non-terminal residue" evidence="1">
    <location>
        <position position="176"/>
    </location>
</feature>
<dbReference type="Gene3D" id="3.30.930.30">
    <property type="match status" value="1"/>
</dbReference>
<dbReference type="Proteomes" id="UP001271890">
    <property type="component" value="Unassembled WGS sequence"/>
</dbReference>
<protein>
    <recommendedName>
        <fullName evidence="3">Mob protein</fullName>
    </recommendedName>
</protein>
<proteinExistence type="predicted"/>
<keyword evidence="2" id="KW-1185">Reference proteome</keyword>
<comment type="caution">
    <text evidence="1">The sequence shown here is derived from an EMBL/GenBank/DDBJ whole genome shotgun (WGS) entry which is preliminary data.</text>
</comment>
<dbReference type="NCBIfam" id="NF041497">
    <property type="entry name" value="MobV"/>
    <property type="match status" value="1"/>
</dbReference>
<organism evidence="1 2">
    <name type="scientific">Xenorhabdus santafensis</name>
    <dbReference type="NCBI Taxonomy" id="2582833"/>
    <lineage>
        <taxon>Bacteria</taxon>
        <taxon>Pseudomonadati</taxon>
        <taxon>Pseudomonadota</taxon>
        <taxon>Gammaproteobacteria</taxon>
        <taxon>Enterobacterales</taxon>
        <taxon>Morganellaceae</taxon>
        <taxon>Xenorhabdus</taxon>
    </lineage>
</organism>